<dbReference type="Gene3D" id="3.90.550.10">
    <property type="entry name" value="Spore Coat Polysaccharide Biosynthesis Protein SpsA, Chain A"/>
    <property type="match status" value="1"/>
</dbReference>
<dbReference type="Pfam" id="PF00535">
    <property type="entry name" value="Glycos_transf_2"/>
    <property type="match status" value="1"/>
</dbReference>
<dbReference type="AlphaFoldDB" id="A0A3N0AY12"/>
<dbReference type="GO" id="GO:0016020">
    <property type="term" value="C:membrane"/>
    <property type="evidence" value="ECO:0007669"/>
    <property type="project" value="InterPro"/>
</dbReference>
<name>A0A3N0AY12_9ACTN</name>
<dbReference type="RefSeq" id="WP_123209125.1">
    <property type="nucleotide sequence ID" value="NZ_JBHTHO010000007.1"/>
</dbReference>
<dbReference type="CDD" id="cd00761">
    <property type="entry name" value="Glyco_tranf_GTA_type"/>
    <property type="match status" value="1"/>
</dbReference>
<feature type="domain" description="Glycosyltransferase 2-like" evidence="1">
    <location>
        <begin position="9"/>
        <end position="170"/>
    </location>
</feature>
<dbReference type="GO" id="GO:0047355">
    <property type="term" value="F:CDP-glycerol glycerophosphotransferase activity"/>
    <property type="evidence" value="ECO:0007669"/>
    <property type="project" value="InterPro"/>
</dbReference>
<dbReference type="Gene3D" id="3.40.50.12580">
    <property type="match status" value="1"/>
</dbReference>
<dbReference type="GO" id="GO:0016758">
    <property type="term" value="F:hexosyltransferase activity"/>
    <property type="evidence" value="ECO:0007669"/>
    <property type="project" value="UniProtKB-ARBA"/>
</dbReference>
<protein>
    <recommendedName>
        <fullName evidence="1">Glycosyltransferase 2-like domain-containing protein</fullName>
    </recommendedName>
</protein>
<evidence type="ECO:0000259" key="1">
    <source>
        <dbReference type="Pfam" id="PF00535"/>
    </source>
</evidence>
<dbReference type="InterPro" id="IPR029044">
    <property type="entry name" value="Nucleotide-diphossugar_trans"/>
</dbReference>
<comment type="caution">
    <text evidence="2">The sequence shown here is derived from an EMBL/GenBank/DDBJ whole genome shotgun (WGS) entry which is preliminary data.</text>
</comment>
<dbReference type="Pfam" id="PF04464">
    <property type="entry name" value="Glyphos_transf"/>
    <property type="match status" value="1"/>
</dbReference>
<dbReference type="InterPro" id="IPR043148">
    <property type="entry name" value="TagF_C"/>
</dbReference>
<proteinExistence type="predicted"/>
<dbReference type="InterPro" id="IPR007554">
    <property type="entry name" value="Glycerophosphate_synth"/>
</dbReference>
<dbReference type="Proteomes" id="UP000269591">
    <property type="component" value="Unassembled WGS sequence"/>
</dbReference>
<keyword evidence="3" id="KW-1185">Reference proteome</keyword>
<dbReference type="PANTHER" id="PTHR22916">
    <property type="entry name" value="GLYCOSYLTRANSFERASE"/>
    <property type="match status" value="1"/>
</dbReference>
<dbReference type="SUPFAM" id="SSF53448">
    <property type="entry name" value="Nucleotide-diphospho-sugar transferases"/>
    <property type="match status" value="1"/>
</dbReference>
<dbReference type="EMBL" id="QIBX01000012">
    <property type="protein sequence ID" value="RNL39464.1"/>
    <property type="molecule type" value="Genomic_DNA"/>
</dbReference>
<gene>
    <name evidence="2" type="ORF">DMP06_07540</name>
</gene>
<evidence type="ECO:0000313" key="3">
    <source>
        <dbReference type="Proteomes" id="UP000269591"/>
    </source>
</evidence>
<evidence type="ECO:0000313" key="2">
    <source>
        <dbReference type="EMBL" id="RNL39464.1"/>
    </source>
</evidence>
<dbReference type="InterPro" id="IPR001173">
    <property type="entry name" value="Glyco_trans_2-like"/>
</dbReference>
<dbReference type="OrthoDB" id="8549922at2"/>
<organism evidence="2 3">
    <name type="scientific">Slackia equolifaciens</name>
    <dbReference type="NCBI Taxonomy" id="498718"/>
    <lineage>
        <taxon>Bacteria</taxon>
        <taxon>Bacillati</taxon>
        <taxon>Actinomycetota</taxon>
        <taxon>Coriobacteriia</taxon>
        <taxon>Eggerthellales</taxon>
        <taxon>Eggerthellaceae</taxon>
        <taxon>Slackia</taxon>
    </lineage>
</organism>
<reference evidence="3" key="1">
    <citation type="submission" date="2018-05" db="EMBL/GenBank/DDBJ databases">
        <title>Genome Sequencing of selected type strains of the family Eggerthellaceae.</title>
        <authorList>
            <person name="Danylec N."/>
            <person name="Stoll D.A."/>
            <person name="Doetsch A."/>
            <person name="Huch M."/>
        </authorList>
    </citation>
    <scope>NUCLEOTIDE SEQUENCE [LARGE SCALE GENOMIC DNA]</scope>
    <source>
        <strain evidence="3">DSM 24851</strain>
    </source>
</reference>
<dbReference type="PANTHER" id="PTHR22916:SF3">
    <property type="entry name" value="UDP-GLCNAC:BETAGAL BETA-1,3-N-ACETYLGLUCOSAMINYLTRANSFERASE-LIKE PROTEIN 1"/>
    <property type="match status" value="1"/>
</dbReference>
<sequence>MPANNFLFSVILPIYNMERYLEDALESIVSQTIGFKQNIQAILVDDGSTDDSLGICNRFAAEYPDNVIVIHQKNAGVGAARNAGMEASSGSYITFLDPDDKWDADAFNQMHNFFLDNPNVRIAAARIKHFGRWNDYHALDYKFSKTRIINIFAEWDKPQLSATTVFFARSILSGQAFGKIKVAEDFLLVSSLIAKEGIYGVVRESLYLYRKRFDSDSAIDTSKYNMSFYFDTVRECYYSLFGISRKRYGYVIPYIQNAVMYDLQWRISAPSDNYLKVSEKNEYRQLIVGLLRSIDNKVICRQRNINAHLKLYSLAMKYGLSFFDAQSRLLRLGDGKYASVYVLDDGDGAKLSDATLKIEFISMDDKQVHFEGLLNTVLPVSDLELKIVIGKTSVPAELFTRSDISFSSYFEDTFSYAIGFKGSVPSERNGFIDFRLSYRGVSKKMKIGYGIFSKLSKCIPSYYCYSNNKILISRAKHRIQLLASPTKKTVLKREFIFDLNTVKRHGAKGLKIALKRIPEVLSRLYGKPAKRVWLISDRLDKAGDNGEAFFNYVAKNAPKDVSPYFVISSNSADCQKLKRYGKVVDPFSHKYGKLFLRSEYVVSSSFDAHVYRHFGKYEDYYKNLYQFKYVFLQHGVIKDDMSFALNRYRRNIYLFVTSSEREYDSILSCDYYYSRANVVLSGLPRHDLLRSCKVANNPRKNKIIIMPTWRNSLVDGFDSKTQSAIISESKFMQSNYYTTYNSLLGSDELRRLIAEYNISVDFVIHPGFSSMSYLFESIQDVNVLSSCDYREEFISASLMITDYSSVAFDFAILRKPVLYYQFDSSEVLDGGHIYSRGYFSYENDGFGPVCESEDELLKSIREYAENNFELTGKYSKRVDSFFFSPEKNESSSQIIMNRMLNIDSESIKDGANVDDAF</sequence>
<accession>A0A3N0AY12</accession>